<feature type="non-terminal residue" evidence="2">
    <location>
        <position position="92"/>
    </location>
</feature>
<accession>A0A382RHC6</accession>
<dbReference type="Pfam" id="PF20123">
    <property type="entry name" value="DUF6513"/>
    <property type="match status" value="1"/>
</dbReference>
<name>A0A382RHC6_9ZZZZ</name>
<evidence type="ECO:0000313" key="2">
    <source>
        <dbReference type="EMBL" id="SVC97124.1"/>
    </source>
</evidence>
<reference evidence="2" key="1">
    <citation type="submission" date="2018-05" db="EMBL/GenBank/DDBJ databases">
        <authorList>
            <person name="Lanie J.A."/>
            <person name="Ng W.-L."/>
            <person name="Kazmierczak K.M."/>
            <person name="Andrzejewski T.M."/>
            <person name="Davidsen T.M."/>
            <person name="Wayne K.J."/>
            <person name="Tettelin H."/>
            <person name="Glass J.I."/>
            <person name="Rusch D."/>
            <person name="Podicherti R."/>
            <person name="Tsui H.-C.T."/>
            <person name="Winkler M.E."/>
        </authorList>
    </citation>
    <scope>NUCLEOTIDE SEQUENCE</scope>
</reference>
<feature type="non-terminal residue" evidence="2">
    <location>
        <position position="1"/>
    </location>
</feature>
<sequence length="92" mass="10437">MNKKNNEKILFLTGKLAQKRLERILKEMEPVEFTYEIRNIGVSVAALMTAQMIARRLTDTDDIDRIIVPGLCRGDLSKLSEEIGTPFTRGTI</sequence>
<gene>
    <name evidence="2" type="ORF">METZ01_LOCUS349978</name>
</gene>
<feature type="domain" description="DUF6513" evidence="1">
    <location>
        <begin position="7"/>
        <end position="90"/>
    </location>
</feature>
<dbReference type="InterPro" id="IPR045406">
    <property type="entry name" value="DUF6513"/>
</dbReference>
<evidence type="ECO:0000259" key="1">
    <source>
        <dbReference type="Pfam" id="PF20123"/>
    </source>
</evidence>
<dbReference type="EMBL" id="UINC01121746">
    <property type="protein sequence ID" value="SVC97124.1"/>
    <property type="molecule type" value="Genomic_DNA"/>
</dbReference>
<proteinExistence type="predicted"/>
<protein>
    <recommendedName>
        <fullName evidence="1">DUF6513 domain-containing protein</fullName>
    </recommendedName>
</protein>
<dbReference type="AlphaFoldDB" id="A0A382RHC6"/>
<organism evidence="2">
    <name type="scientific">marine metagenome</name>
    <dbReference type="NCBI Taxonomy" id="408172"/>
    <lineage>
        <taxon>unclassified sequences</taxon>
        <taxon>metagenomes</taxon>
        <taxon>ecological metagenomes</taxon>
    </lineage>
</organism>